<proteinExistence type="predicted"/>
<dbReference type="AlphaFoldDB" id="A0A2T0FHI2"/>
<keyword evidence="1" id="KW-0413">Isomerase</keyword>
<comment type="caution">
    <text evidence="1">The sequence shown here is derived from an EMBL/GenBank/DDBJ whole genome shotgun (WGS) entry which is preliminary data.</text>
</comment>
<organism evidence="1 2">
    <name type="scientific">Wickerhamiella sorbophila</name>
    <dbReference type="NCBI Taxonomy" id="45607"/>
    <lineage>
        <taxon>Eukaryota</taxon>
        <taxon>Fungi</taxon>
        <taxon>Dikarya</taxon>
        <taxon>Ascomycota</taxon>
        <taxon>Saccharomycotina</taxon>
        <taxon>Dipodascomycetes</taxon>
        <taxon>Dipodascales</taxon>
        <taxon>Trichomonascaceae</taxon>
        <taxon>Wickerhamiella</taxon>
    </lineage>
</organism>
<dbReference type="RefSeq" id="XP_024664381.1">
    <property type="nucleotide sequence ID" value="XM_024808613.1"/>
</dbReference>
<dbReference type="GO" id="GO:0006635">
    <property type="term" value="P:fatty acid beta-oxidation"/>
    <property type="evidence" value="ECO:0007669"/>
    <property type="project" value="TreeGrafter"/>
</dbReference>
<dbReference type="Pfam" id="PF00378">
    <property type="entry name" value="ECH_1"/>
    <property type="match status" value="1"/>
</dbReference>
<evidence type="ECO:0000313" key="1">
    <source>
        <dbReference type="EMBL" id="PRT54436.1"/>
    </source>
</evidence>
<dbReference type="CDD" id="cd06558">
    <property type="entry name" value="crotonase-like"/>
    <property type="match status" value="1"/>
</dbReference>
<sequence>MPATQNFPIGSDENLLRYEEKDAYHLLMFTSPPDNRFSPEFAPAFIQAITWIQTECEPKPLVTTSSTPKFYSNGLDFERAVATPGFFNDAYYPMMRVMLEFPWPTVAWVNGHAFAAGFMISACHDYIVMNGEKGYLCMNELEFGAPLLPPMMSIFRVRYGTQLAHKIALTAHRFTGKEALSDGLITALGALPEVEEIVNKVSKFAGKVSYGAIRKELFREVLNDTLNYNEDTEKLSASTAREEEFYEKIVNEYRAKL</sequence>
<dbReference type="GO" id="GO:0004165">
    <property type="term" value="F:delta(3)-delta(2)-enoyl-CoA isomerase activity"/>
    <property type="evidence" value="ECO:0007669"/>
    <property type="project" value="TreeGrafter"/>
</dbReference>
<dbReference type="InterPro" id="IPR029045">
    <property type="entry name" value="ClpP/crotonase-like_dom_sf"/>
</dbReference>
<gene>
    <name evidence="1" type="ORF">B9G98_02056</name>
</gene>
<dbReference type="OrthoDB" id="1696280at2759"/>
<dbReference type="Gene3D" id="3.90.226.10">
    <property type="entry name" value="2-enoyl-CoA Hydratase, Chain A, domain 1"/>
    <property type="match status" value="1"/>
</dbReference>
<dbReference type="PANTHER" id="PTHR11941">
    <property type="entry name" value="ENOYL-COA HYDRATASE-RELATED"/>
    <property type="match status" value="1"/>
</dbReference>
<dbReference type="STRING" id="45607.A0A2T0FHI2"/>
<dbReference type="SUPFAM" id="SSF52096">
    <property type="entry name" value="ClpP/crotonase"/>
    <property type="match status" value="1"/>
</dbReference>
<dbReference type="InterPro" id="IPR001753">
    <property type="entry name" value="Enoyl-CoA_hydra/iso"/>
</dbReference>
<reference evidence="1 2" key="1">
    <citation type="submission" date="2017-04" db="EMBL/GenBank/DDBJ databases">
        <title>Genome sequencing of [Candida] sorbophila.</title>
        <authorList>
            <person name="Ahn J.O."/>
        </authorList>
    </citation>
    <scope>NUCLEOTIDE SEQUENCE [LARGE SCALE GENOMIC DNA]</scope>
    <source>
        <strain evidence="1 2">DS02</strain>
    </source>
</reference>
<dbReference type="PANTHER" id="PTHR11941:SF75">
    <property type="entry name" value="ENOYL-COA HYDRATASE_ISOMERASE FAMILY PROTEIN"/>
    <property type="match status" value="1"/>
</dbReference>
<evidence type="ECO:0000313" key="2">
    <source>
        <dbReference type="Proteomes" id="UP000238350"/>
    </source>
</evidence>
<name>A0A2T0FHI2_9ASCO</name>
<accession>A0A2T0FHI2</accession>
<keyword evidence="2" id="KW-1185">Reference proteome</keyword>
<dbReference type="EMBL" id="NDIQ01000021">
    <property type="protein sequence ID" value="PRT54436.1"/>
    <property type="molecule type" value="Genomic_DNA"/>
</dbReference>
<dbReference type="GO" id="GO:0005777">
    <property type="term" value="C:peroxisome"/>
    <property type="evidence" value="ECO:0007669"/>
    <property type="project" value="TreeGrafter"/>
</dbReference>
<protein>
    <submittedName>
        <fullName evidence="1">Enoyl-CoA delta isomerase 1, peroxisomal</fullName>
    </submittedName>
</protein>
<dbReference type="GeneID" id="36515804"/>
<dbReference type="Proteomes" id="UP000238350">
    <property type="component" value="Unassembled WGS sequence"/>
</dbReference>